<keyword evidence="1" id="KW-0963">Cytoplasm</keyword>
<keyword evidence="5" id="KW-0949">S-adenosyl-L-methionine</keyword>
<dbReference type="RefSeq" id="WP_154049275.1">
    <property type="nucleotide sequence ID" value="NZ_LR217739.1"/>
</dbReference>
<dbReference type="InterPro" id="IPR029063">
    <property type="entry name" value="SAM-dependent_MTases_sf"/>
</dbReference>
<dbReference type="CDD" id="cd02440">
    <property type="entry name" value="AdoMet_MTases"/>
    <property type="match status" value="1"/>
</dbReference>
<dbReference type="InterPro" id="IPR013675">
    <property type="entry name" value="Mtase_sm_N"/>
</dbReference>
<protein>
    <submittedName>
        <fullName evidence="8">Ribosomal RNA small subunit methyltransferase C</fullName>
        <ecNumber evidence="8">2.1.1.172</ecNumber>
    </submittedName>
</protein>
<gene>
    <name evidence="8" type="primary">rsmC</name>
    <name evidence="8" type="ORF">BUCIPICE3303_216</name>
</gene>
<dbReference type="NCBIfam" id="NF007023">
    <property type="entry name" value="PRK09489.1"/>
    <property type="match status" value="1"/>
</dbReference>
<evidence type="ECO:0000259" key="7">
    <source>
        <dbReference type="Pfam" id="PF08468"/>
    </source>
</evidence>
<proteinExistence type="predicted"/>
<dbReference type="EC" id="2.1.1.172" evidence="8"/>
<evidence type="ECO:0000313" key="9">
    <source>
        <dbReference type="Proteomes" id="UP000294455"/>
    </source>
</evidence>
<dbReference type="InterPro" id="IPR007848">
    <property type="entry name" value="Small_mtfrase_dom"/>
</dbReference>
<dbReference type="Pfam" id="PF08468">
    <property type="entry name" value="MTS_N"/>
    <property type="match status" value="1"/>
</dbReference>
<name>A0A803FUP5_9GAMM</name>
<dbReference type="InterPro" id="IPR046977">
    <property type="entry name" value="RsmC/RlmG"/>
</dbReference>
<sequence>MNHMCSQLLHSSKEYQLLIKNIQLFKNKSTILSGIIPYQLCYTKLFKKFIIYLQYYNLYKIKSKKINKNIIFNNFYYPNILDKYQQLIYFWGKNKKEVKFQLTCLLSFISYHCHIYIVGKNKSGINGINNIFDNYLIFKKIDYARNCSLYKGYIIKKPKFLLKAFVNTYKWNKLIINSLPGVFGYKKIDEGTKLLISTFKSNIKGKVLDIGSGTGILGIALAKKNPKIDLTLIDNYDAAIWCSKNNLINNHIKGKVFFSNIYSKIKKKYNLIISNPPLHNNLDINLSIVKEIIKKAKNYLIKNGELRIIIQSFISLDVLLKKKYLNYKIILKKNNYIVLTFTL</sequence>
<feature type="domain" description="Methyltransferase small N-terminal" evidence="7">
    <location>
        <begin position="16"/>
        <end position="169"/>
    </location>
</feature>
<organism evidence="8 9">
    <name type="scientific">Buchnera aphidicola</name>
    <name type="common">Cinara piceae</name>
    <dbReference type="NCBI Taxonomy" id="1660043"/>
    <lineage>
        <taxon>Bacteria</taxon>
        <taxon>Pseudomonadati</taxon>
        <taxon>Pseudomonadota</taxon>
        <taxon>Gammaproteobacteria</taxon>
        <taxon>Enterobacterales</taxon>
        <taxon>Erwiniaceae</taxon>
        <taxon>Buchnera</taxon>
    </lineage>
</organism>
<evidence type="ECO:0000256" key="4">
    <source>
        <dbReference type="ARBA" id="ARBA00022679"/>
    </source>
</evidence>
<dbReference type="SUPFAM" id="SSF53335">
    <property type="entry name" value="S-adenosyl-L-methionine-dependent methyltransferases"/>
    <property type="match status" value="1"/>
</dbReference>
<evidence type="ECO:0000313" key="8">
    <source>
        <dbReference type="EMBL" id="VFP88371.1"/>
    </source>
</evidence>
<evidence type="ECO:0000259" key="6">
    <source>
        <dbReference type="Pfam" id="PF05175"/>
    </source>
</evidence>
<evidence type="ECO:0000256" key="1">
    <source>
        <dbReference type="ARBA" id="ARBA00022490"/>
    </source>
</evidence>
<feature type="domain" description="Methyltransferase small" evidence="6">
    <location>
        <begin position="174"/>
        <end position="339"/>
    </location>
</feature>
<evidence type="ECO:0000256" key="3">
    <source>
        <dbReference type="ARBA" id="ARBA00022603"/>
    </source>
</evidence>
<evidence type="ECO:0000256" key="5">
    <source>
        <dbReference type="ARBA" id="ARBA00022691"/>
    </source>
</evidence>
<dbReference type="PANTHER" id="PTHR47816">
    <property type="entry name" value="RIBOSOMAL RNA SMALL SUBUNIT METHYLTRANSFERASE C"/>
    <property type="match status" value="1"/>
</dbReference>
<dbReference type="GO" id="GO:0052914">
    <property type="term" value="F:16S rRNA (guanine(1207)-N(2))-methyltransferase activity"/>
    <property type="evidence" value="ECO:0007669"/>
    <property type="project" value="UniProtKB-EC"/>
</dbReference>
<evidence type="ECO:0000256" key="2">
    <source>
        <dbReference type="ARBA" id="ARBA00022552"/>
    </source>
</evidence>
<dbReference type="AlphaFoldDB" id="A0A803FUP5"/>
<dbReference type="EMBL" id="LR217739">
    <property type="protein sequence ID" value="VFP88371.1"/>
    <property type="molecule type" value="Genomic_DNA"/>
</dbReference>
<reference evidence="8 9" key="1">
    <citation type="submission" date="2019-02" db="EMBL/GenBank/DDBJ databases">
        <authorList>
            <person name="Manzano-Marin A."/>
            <person name="Manzano-Marin A."/>
        </authorList>
    </citation>
    <scope>NUCLEOTIDE SEQUENCE [LARGE SCALE GENOMIC DNA]</scope>
    <source>
        <strain evidence="8 9">BuCipiceae</strain>
    </source>
</reference>
<dbReference type="Gene3D" id="3.40.50.150">
    <property type="entry name" value="Vaccinia Virus protein VP39"/>
    <property type="match status" value="2"/>
</dbReference>
<dbReference type="Pfam" id="PF05175">
    <property type="entry name" value="MTS"/>
    <property type="match status" value="1"/>
</dbReference>
<dbReference type="PANTHER" id="PTHR47816:SF4">
    <property type="entry name" value="RIBOSOMAL RNA SMALL SUBUNIT METHYLTRANSFERASE C"/>
    <property type="match status" value="1"/>
</dbReference>
<dbReference type="Proteomes" id="UP000294455">
    <property type="component" value="Chromosome"/>
</dbReference>
<accession>A0A803FUP5</accession>
<keyword evidence="3 8" id="KW-0489">Methyltransferase</keyword>
<keyword evidence="4 8" id="KW-0808">Transferase</keyword>
<dbReference type="OrthoDB" id="9816072at2"/>
<keyword evidence="2" id="KW-0698">rRNA processing</keyword>